<dbReference type="Proteomes" id="UP000007799">
    <property type="component" value="Unassembled WGS sequence"/>
</dbReference>
<evidence type="ECO:0000313" key="22">
    <source>
        <dbReference type="EMBL" id="EGD83421.1"/>
    </source>
</evidence>
<dbReference type="KEGG" id="sre:PTSG_04029"/>
<dbReference type="RefSeq" id="XP_004994925.1">
    <property type="nucleotide sequence ID" value="XM_004994868.1"/>
</dbReference>
<keyword evidence="14" id="KW-0333">Golgi apparatus</keyword>
<evidence type="ECO:0000256" key="19">
    <source>
        <dbReference type="ARBA" id="ARBA00047847"/>
    </source>
</evidence>
<feature type="region of interest" description="Disordered" evidence="20">
    <location>
        <begin position="59"/>
        <end position="84"/>
    </location>
</feature>
<evidence type="ECO:0000256" key="7">
    <source>
        <dbReference type="ARBA" id="ARBA00022676"/>
    </source>
</evidence>
<keyword evidence="17" id="KW-0325">Glycoprotein</keyword>
<dbReference type="Pfam" id="PF12529">
    <property type="entry name" value="Xylo_C"/>
    <property type="match status" value="1"/>
</dbReference>
<keyword evidence="7" id="KW-0328">Glycosyltransferase</keyword>
<protein>
    <recommendedName>
        <fullName evidence="6">protein xylosyltransferase</fullName>
        <ecNumber evidence="6">2.4.2.26</ecNumber>
    </recommendedName>
    <alternativeName>
        <fullName evidence="18">Peptide O-xylosyltransferase</fullName>
    </alternativeName>
</protein>
<dbReference type="GO" id="GO:0015012">
    <property type="term" value="P:heparan sulfate proteoglycan biosynthetic process"/>
    <property type="evidence" value="ECO:0007669"/>
    <property type="project" value="UniProtKB-UniPathway"/>
</dbReference>
<name>F2U7K4_SALR5</name>
<evidence type="ECO:0000256" key="6">
    <source>
        <dbReference type="ARBA" id="ARBA00011972"/>
    </source>
</evidence>
<dbReference type="InterPro" id="IPR003406">
    <property type="entry name" value="Glyco_trans_14"/>
</dbReference>
<keyword evidence="12" id="KW-0735">Signal-anchor</keyword>
<keyword evidence="16" id="KW-1015">Disulfide bond</keyword>
<dbReference type="Pfam" id="PF02485">
    <property type="entry name" value="Branch"/>
    <property type="match status" value="1"/>
</dbReference>
<keyword evidence="9" id="KW-0812">Transmembrane</keyword>
<dbReference type="eggNOG" id="KOG0799">
    <property type="taxonomic scope" value="Eukaryota"/>
</dbReference>
<keyword evidence="15" id="KW-0472">Membrane</keyword>
<comment type="pathway">
    <text evidence="3">Glycan metabolism; chondroitin sulfate biosynthesis.</text>
</comment>
<dbReference type="OrthoDB" id="2019572at2759"/>
<feature type="region of interest" description="Disordered" evidence="20">
    <location>
        <begin position="133"/>
        <end position="154"/>
    </location>
</feature>
<evidence type="ECO:0000256" key="10">
    <source>
        <dbReference type="ARBA" id="ARBA00022723"/>
    </source>
</evidence>
<gene>
    <name evidence="22" type="ORF">PTSG_04029</name>
</gene>
<dbReference type="EC" id="2.4.2.26" evidence="6"/>
<evidence type="ECO:0000256" key="11">
    <source>
        <dbReference type="ARBA" id="ARBA00022824"/>
    </source>
</evidence>
<accession>F2U7K4</accession>
<keyword evidence="8" id="KW-0808">Transferase</keyword>
<evidence type="ECO:0000259" key="21">
    <source>
        <dbReference type="Pfam" id="PF12529"/>
    </source>
</evidence>
<comment type="pathway">
    <text evidence="4">Glycan metabolism; heparan sulfate biosynthesis.</text>
</comment>
<dbReference type="InterPro" id="IPR024448">
    <property type="entry name" value="XylT_C"/>
</dbReference>
<feature type="compositionally biased region" description="Low complexity" evidence="20">
    <location>
        <begin position="145"/>
        <end position="154"/>
    </location>
</feature>
<dbReference type="UniPathway" id="UPA00756"/>
<dbReference type="FunCoup" id="F2U7K4">
    <property type="interactions" value="278"/>
</dbReference>
<evidence type="ECO:0000256" key="17">
    <source>
        <dbReference type="ARBA" id="ARBA00023180"/>
    </source>
</evidence>
<evidence type="ECO:0000256" key="16">
    <source>
        <dbReference type="ARBA" id="ARBA00023157"/>
    </source>
</evidence>
<keyword evidence="10" id="KW-0479">Metal-binding</keyword>
<evidence type="ECO:0000256" key="15">
    <source>
        <dbReference type="ARBA" id="ARBA00023136"/>
    </source>
</evidence>
<dbReference type="InParanoid" id="F2U7K4"/>
<dbReference type="GO" id="GO:0050650">
    <property type="term" value="P:chondroitin sulfate proteoglycan biosynthetic process"/>
    <property type="evidence" value="ECO:0007669"/>
    <property type="project" value="TreeGrafter"/>
</dbReference>
<evidence type="ECO:0000256" key="9">
    <source>
        <dbReference type="ARBA" id="ARBA00022692"/>
    </source>
</evidence>
<dbReference type="GO" id="GO:0000139">
    <property type="term" value="C:Golgi membrane"/>
    <property type="evidence" value="ECO:0007669"/>
    <property type="project" value="UniProtKB-SubCell"/>
</dbReference>
<evidence type="ECO:0000256" key="14">
    <source>
        <dbReference type="ARBA" id="ARBA00023034"/>
    </source>
</evidence>
<dbReference type="UniPathway" id="UPA00755"/>
<dbReference type="InterPro" id="IPR043538">
    <property type="entry name" value="XYLT"/>
</dbReference>
<evidence type="ECO:0000256" key="8">
    <source>
        <dbReference type="ARBA" id="ARBA00022679"/>
    </source>
</evidence>
<dbReference type="GO" id="GO:0046872">
    <property type="term" value="F:metal ion binding"/>
    <property type="evidence" value="ECO:0007669"/>
    <property type="project" value="UniProtKB-KW"/>
</dbReference>
<keyword evidence="13" id="KW-1133">Transmembrane helix</keyword>
<reference evidence="22" key="1">
    <citation type="submission" date="2009-08" db="EMBL/GenBank/DDBJ databases">
        <title>Annotation of Salpingoeca rosetta.</title>
        <authorList>
            <consortium name="The Broad Institute Genome Sequencing Platform"/>
            <person name="Russ C."/>
            <person name="Cuomo C."/>
            <person name="Burger G."/>
            <person name="Gray M.W."/>
            <person name="Holland P.W.H."/>
            <person name="King N."/>
            <person name="Lang F.B.F."/>
            <person name="Roger A.J."/>
            <person name="Ruiz-Trillo I."/>
            <person name="Young S.K."/>
            <person name="Zeng Q."/>
            <person name="Gargeya S."/>
            <person name="Alvarado L."/>
            <person name="Berlin A."/>
            <person name="Chapman S.B."/>
            <person name="Chen Z."/>
            <person name="Freedman E."/>
            <person name="Gellesch M."/>
            <person name="Goldberg J."/>
            <person name="Griggs A."/>
            <person name="Gujja S."/>
            <person name="Heilman E."/>
            <person name="Heiman D."/>
            <person name="Howarth C."/>
            <person name="Mehta T."/>
            <person name="Neiman D."/>
            <person name="Pearson M."/>
            <person name="Roberts A."/>
            <person name="Saif S."/>
            <person name="Shea T."/>
            <person name="Shenoy N."/>
            <person name="Sisk P."/>
            <person name="Stolte C."/>
            <person name="Sykes S."/>
            <person name="White J."/>
            <person name="Yandava C."/>
            <person name="Haas B."/>
            <person name="Nusbaum C."/>
            <person name="Birren B."/>
        </authorList>
    </citation>
    <scope>NUCLEOTIDE SEQUENCE [LARGE SCALE GENOMIC DNA]</scope>
    <source>
        <strain evidence="22">ATCC 50818</strain>
    </source>
</reference>
<dbReference type="GO" id="GO:0005789">
    <property type="term" value="C:endoplasmic reticulum membrane"/>
    <property type="evidence" value="ECO:0007669"/>
    <property type="project" value="UniProtKB-SubCell"/>
</dbReference>
<evidence type="ECO:0000256" key="4">
    <source>
        <dbReference type="ARBA" id="ARBA00005093"/>
    </source>
</evidence>
<dbReference type="STRING" id="946362.F2U7K4"/>
<evidence type="ECO:0000256" key="3">
    <source>
        <dbReference type="ARBA" id="ARBA00004840"/>
    </source>
</evidence>
<keyword evidence="23" id="KW-1185">Reference proteome</keyword>
<dbReference type="AlphaFoldDB" id="F2U7K4"/>
<evidence type="ECO:0000256" key="12">
    <source>
        <dbReference type="ARBA" id="ARBA00022968"/>
    </source>
</evidence>
<dbReference type="PANTHER" id="PTHR46025">
    <property type="entry name" value="XYLOSYLTRANSFERASE OXT"/>
    <property type="match status" value="1"/>
</dbReference>
<dbReference type="GO" id="GO:0030158">
    <property type="term" value="F:protein xylosyltransferase activity"/>
    <property type="evidence" value="ECO:0007669"/>
    <property type="project" value="UniProtKB-EC"/>
</dbReference>
<evidence type="ECO:0000256" key="20">
    <source>
        <dbReference type="SAM" id="MobiDB-lite"/>
    </source>
</evidence>
<sequence>MRWWWRLSAWRGGQRWLRAVNRVLTVALFVLLGLFLVNRQHQNRTRSLNARDILLQHNRQTREEDSSDPIAANNPYRDNLLGTQPWSGSPLELENMRDVGAMDELPWPYSPADVRATLPFLKWLALLREEDVAPMPPPSDGQNEAAAPASTAHSLAEQWAAAAKGEDVVDKDAPVLRTALEHVLLENDNFLSCELSDEDAKAAKGNAVTSQCRRAIHRAACMYQRGFLYPPDIHTTADTEACKDPMSIDNLRVHNQKEREGRSQVDKTNKAGAADGALDVIMPVAPPVRLAVMIVVHGRAVNSIKQLIAALYQPQHIYLIHVDERSAYLYEKLLEETGGIANVHVAPFRLDSIWGAANLYQVYSEGIRYLQQYEWDYFVNLSGADLPLRPIDDLAAFLGQYVGLGYSFLTSHGSNHERFIRKQGFDRTFVQCDHHMHRIGVRRLPPSLRIAGGSDWFILHRSLADFAVGSSQLVREVRRYYDHSLLSAESYFHIIAYNSEFCSRFISSNLRFANWRGSLGCKCQYKHLVDWCGCSPNVFIADDLRLLKSLPSAPNFFARKFDGRVSNSVIHDVFTHVLHAQHVLPRDYYWENVYSVGFPGTDSTSQTFFYSFARASAQVHSVFHEDSFFGYVITATVSPSSTHATQSTRAVTVQFLLRQISQDQLLPSNVKSVSHPKLQRQLVGASWDPKERNFFRFGGLLSVSDRPKAAQYWAEADAVSSLEVRWTQPGHTSASATSRCKLEDDKRVSVADFPPLLGELTPEEWTVQAVATEGRDPL</sequence>
<evidence type="ECO:0000313" key="23">
    <source>
        <dbReference type="Proteomes" id="UP000007799"/>
    </source>
</evidence>
<feature type="domain" description="Xylosyltransferase C-terminal" evidence="21">
    <location>
        <begin position="606"/>
        <end position="729"/>
    </location>
</feature>
<dbReference type="EMBL" id="GL832963">
    <property type="protein sequence ID" value="EGD83421.1"/>
    <property type="molecule type" value="Genomic_DNA"/>
</dbReference>
<dbReference type="GeneID" id="16075503"/>
<keyword evidence="11" id="KW-0256">Endoplasmic reticulum</keyword>
<comment type="subcellular location">
    <subcellularLocation>
        <location evidence="2">Endoplasmic reticulum membrane</location>
        <topology evidence="2">Single-pass type II membrane protein</topology>
    </subcellularLocation>
    <subcellularLocation>
        <location evidence="1">Golgi apparatus membrane</location>
        <topology evidence="1">Single-pass type II membrane protein</topology>
    </subcellularLocation>
</comment>
<proteinExistence type="inferred from homology"/>
<evidence type="ECO:0000256" key="2">
    <source>
        <dbReference type="ARBA" id="ARBA00004648"/>
    </source>
</evidence>
<comment type="similarity">
    <text evidence="5">Belongs to the glycosyltransferase 14 family. XylT subfamily.</text>
</comment>
<comment type="catalytic activity">
    <reaction evidence="19">
        <text>UDP-alpha-D-xylose + L-seryl-[protein] = 3-O-(beta-D-xylosyl)-L-seryl-[protein] + UDP + H(+)</text>
        <dbReference type="Rhea" id="RHEA:50192"/>
        <dbReference type="Rhea" id="RHEA-COMP:9863"/>
        <dbReference type="Rhea" id="RHEA-COMP:12567"/>
        <dbReference type="ChEBI" id="CHEBI:15378"/>
        <dbReference type="ChEBI" id="CHEBI:29999"/>
        <dbReference type="ChEBI" id="CHEBI:57632"/>
        <dbReference type="ChEBI" id="CHEBI:58223"/>
        <dbReference type="ChEBI" id="CHEBI:132085"/>
        <dbReference type="EC" id="2.4.2.26"/>
    </reaction>
</comment>
<evidence type="ECO:0000256" key="5">
    <source>
        <dbReference type="ARBA" id="ARBA00010195"/>
    </source>
</evidence>
<dbReference type="PANTHER" id="PTHR46025:SF3">
    <property type="entry name" value="XYLOSYLTRANSFERASE OXT"/>
    <property type="match status" value="1"/>
</dbReference>
<organism evidence="23">
    <name type="scientific">Salpingoeca rosetta (strain ATCC 50818 / BSB-021)</name>
    <dbReference type="NCBI Taxonomy" id="946362"/>
    <lineage>
        <taxon>Eukaryota</taxon>
        <taxon>Choanoflagellata</taxon>
        <taxon>Craspedida</taxon>
        <taxon>Salpingoecidae</taxon>
        <taxon>Salpingoeca</taxon>
    </lineage>
</organism>
<evidence type="ECO:0000256" key="1">
    <source>
        <dbReference type="ARBA" id="ARBA00004323"/>
    </source>
</evidence>
<evidence type="ECO:0000256" key="18">
    <source>
        <dbReference type="ARBA" id="ARBA00042865"/>
    </source>
</evidence>
<evidence type="ECO:0000256" key="13">
    <source>
        <dbReference type="ARBA" id="ARBA00022989"/>
    </source>
</evidence>